<protein>
    <submittedName>
        <fullName evidence="1">Uncharacterized protein</fullName>
    </submittedName>
</protein>
<evidence type="ECO:0000313" key="1">
    <source>
        <dbReference type="EMBL" id="POS84548.1"/>
    </source>
</evidence>
<dbReference type="Proteomes" id="UP000237438">
    <property type="component" value="Unassembled WGS sequence"/>
</dbReference>
<dbReference type="EMBL" id="PEDP01000962">
    <property type="protein sequence ID" value="POS84548.1"/>
    <property type="molecule type" value="Genomic_DNA"/>
</dbReference>
<keyword evidence="2" id="KW-1185">Reference proteome</keyword>
<comment type="caution">
    <text evidence="1">The sequence shown here is derived from an EMBL/GenBank/DDBJ whole genome shotgun (WGS) entry which is preliminary data.</text>
</comment>
<sequence>MYSSYDNKKLACGTLSKSNWRQFFTDFRLLLESKGQFYVCQYNKQEYCFTQKLQSRVPTNIEVLTAHIAALRVNEDNKSNQAEEISRTFNYERSILWDKDAAAVIFLIRQNCSNDIDTIEDYASPKEIWDALHSKYSKIKPGDLRQLEREITSFDRTKQAPGKSPEECFALLKVLRRRYLQVKPEKRGSLKDDDLFGYLLGG</sequence>
<dbReference type="STRING" id="225359.A0A2S4PR88"/>
<evidence type="ECO:0000313" key="2">
    <source>
        <dbReference type="Proteomes" id="UP000237438"/>
    </source>
</evidence>
<gene>
    <name evidence="1" type="ORF">EPUL_003228</name>
</gene>
<proteinExistence type="predicted"/>
<dbReference type="OrthoDB" id="10378171at2759"/>
<dbReference type="AlphaFoldDB" id="A0A2S4PR88"/>
<reference evidence="1 2" key="1">
    <citation type="submission" date="2017-10" db="EMBL/GenBank/DDBJ databases">
        <title>Development of genomic resources for the powdery mildew, Erysiphe pulchra.</title>
        <authorList>
            <person name="Wadl P.A."/>
            <person name="Mack B.M."/>
            <person name="Moore G."/>
            <person name="Beltz S.B."/>
        </authorList>
    </citation>
    <scope>NUCLEOTIDE SEQUENCE [LARGE SCALE GENOMIC DNA]</scope>
    <source>
        <strain evidence="1">Cflorida</strain>
    </source>
</reference>
<organism evidence="1 2">
    <name type="scientific">Erysiphe pulchra</name>
    <dbReference type="NCBI Taxonomy" id="225359"/>
    <lineage>
        <taxon>Eukaryota</taxon>
        <taxon>Fungi</taxon>
        <taxon>Dikarya</taxon>
        <taxon>Ascomycota</taxon>
        <taxon>Pezizomycotina</taxon>
        <taxon>Leotiomycetes</taxon>
        <taxon>Erysiphales</taxon>
        <taxon>Erysiphaceae</taxon>
        <taxon>Erysiphe</taxon>
    </lineage>
</organism>
<accession>A0A2S4PR88</accession>
<name>A0A2S4PR88_9PEZI</name>